<accession>A0A7S3ZA80</accession>
<gene>
    <name evidence="2" type="ORF">LGLO00237_LOCUS28540</name>
</gene>
<reference evidence="2" key="1">
    <citation type="submission" date="2021-01" db="EMBL/GenBank/DDBJ databases">
        <authorList>
            <person name="Corre E."/>
            <person name="Pelletier E."/>
            <person name="Niang G."/>
            <person name="Scheremetjew M."/>
            <person name="Finn R."/>
            <person name="Kale V."/>
            <person name="Holt S."/>
            <person name="Cochrane G."/>
            <person name="Meng A."/>
            <person name="Brown T."/>
            <person name="Cohen L."/>
        </authorList>
    </citation>
    <scope>NUCLEOTIDE SEQUENCE</scope>
    <source>
        <strain evidence="2">CCCM811</strain>
    </source>
</reference>
<feature type="compositionally biased region" description="Basic residues" evidence="1">
    <location>
        <begin position="14"/>
        <end position="24"/>
    </location>
</feature>
<protein>
    <submittedName>
        <fullName evidence="2">Uncharacterized protein</fullName>
    </submittedName>
</protein>
<name>A0A7S3ZA80_9EUKA</name>
<feature type="region of interest" description="Disordered" evidence="1">
    <location>
        <begin position="135"/>
        <end position="174"/>
    </location>
</feature>
<evidence type="ECO:0000256" key="1">
    <source>
        <dbReference type="SAM" id="MobiDB-lite"/>
    </source>
</evidence>
<feature type="region of interest" description="Disordered" evidence="1">
    <location>
        <begin position="1"/>
        <end position="32"/>
    </location>
</feature>
<dbReference type="AlphaFoldDB" id="A0A7S3ZA80"/>
<evidence type="ECO:0000313" key="2">
    <source>
        <dbReference type="EMBL" id="CAE0676761.1"/>
    </source>
</evidence>
<dbReference type="EMBL" id="HBIV01040278">
    <property type="protein sequence ID" value="CAE0676761.1"/>
    <property type="molecule type" value="Transcribed_RNA"/>
</dbReference>
<feature type="region of interest" description="Disordered" evidence="1">
    <location>
        <begin position="73"/>
        <end position="117"/>
    </location>
</feature>
<feature type="compositionally biased region" description="Polar residues" evidence="1">
    <location>
        <begin position="142"/>
        <end position="158"/>
    </location>
</feature>
<sequence length="174" mass="19181">MAHAHTASPAKAPLKPKHRFRRNRSEKNPFGSQELIIGSPAIRDSPLSLELGLVRKINTFGCSAPLKKSLRIAPKRKLSRSYVREGMSLESVSSKSSKSSNSSRGFYPKKSCWSSPKRTSCLSPLADRPMNSLCANAKRNMRSGTTSDSKQSLNPESSTTTTNVNNDVQFRLEL</sequence>
<organism evidence="2">
    <name type="scientific">Lotharella globosa</name>
    <dbReference type="NCBI Taxonomy" id="91324"/>
    <lineage>
        <taxon>Eukaryota</taxon>
        <taxon>Sar</taxon>
        <taxon>Rhizaria</taxon>
        <taxon>Cercozoa</taxon>
        <taxon>Chlorarachniophyceae</taxon>
        <taxon>Lotharella</taxon>
    </lineage>
</organism>
<feature type="compositionally biased region" description="Low complexity" evidence="1">
    <location>
        <begin position="88"/>
        <end position="103"/>
    </location>
</feature>
<proteinExistence type="predicted"/>